<dbReference type="Proteomes" id="UP000000589">
    <property type="component" value="Chromosome 11"/>
</dbReference>
<dbReference type="GeneTree" id="ENSGT00940000154903"/>
<reference evidence="3" key="2">
    <citation type="journal article" date="2000" name="Genome Res.">
        <title>Normalization and subtraction of cap-trapper-selected cDNAs to prepare full-length cDNA libraries for rapid discovery of new genes.</title>
        <authorList>
            <person name="Carninci P."/>
            <person name="Shibata Y."/>
            <person name="Hayatsu N."/>
            <person name="Sugahara Y."/>
            <person name="Shibata K."/>
            <person name="Itoh M."/>
            <person name="Konno H."/>
            <person name="Okazaki Y."/>
            <person name="Muramatsu M."/>
            <person name="Hayashizaki Y."/>
        </authorList>
    </citation>
    <scope>NUCLEOTIDE SEQUENCE</scope>
    <source>
        <strain evidence="3">C57BL/6J</strain>
        <tissue evidence="3">Accessory axillary lymph node</tissue>
    </source>
</reference>
<dbReference type="Bgee" id="ENSMUSG00000020143">
    <property type="expression patterns" value="Expressed in peripheral lymph node and 120 other cell types or tissues"/>
</dbReference>
<dbReference type="PANTHER" id="PTHR45653:SF6">
    <property type="entry name" value="DEDICATOR OF CYTOKINESIS PROTEIN 2"/>
    <property type="match status" value="1"/>
</dbReference>
<feature type="region of interest" description="Disordered" evidence="1">
    <location>
        <begin position="247"/>
        <end position="270"/>
    </location>
</feature>
<dbReference type="ExpressionAtlas" id="Q3TMS1">
    <property type="expression patterns" value="baseline and differential"/>
</dbReference>
<dbReference type="Pfam" id="PF23554">
    <property type="entry name" value="TPR_DOCK"/>
    <property type="match status" value="1"/>
</dbReference>
<feature type="compositionally biased region" description="Basic and acidic residues" evidence="1">
    <location>
        <begin position="251"/>
        <end position="264"/>
    </location>
</feature>
<reference evidence="4" key="12">
    <citation type="submission" date="2025-05" db="UniProtKB">
        <authorList>
            <consortium name="Ensembl"/>
        </authorList>
    </citation>
    <scope>IDENTIFICATION</scope>
    <source>
        <strain evidence="4">C57BL/6J</strain>
    </source>
</reference>
<evidence type="ECO:0000259" key="2">
    <source>
        <dbReference type="Pfam" id="PF23554"/>
    </source>
</evidence>
<dbReference type="ProteomicsDB" id="332555"/>
<dbReference type="AlphaFoldDB" id="Q3TMS1"/>
<organism evidence="3">
    <name type="scientific">Mus musculus</name>
    <name type="common">Mouse</name>
    <dbReference type="NCBI Taxonomy" id="10090"/>
    <lineage>
        <taxon>Eukaryota</taxon>
        <taxon>Metazoa</taxon>
        <taxon>Chordata</taxon>
        <taxon>Craniata</taxon>
        <taxon>Vertebrata</taxon>
        <taxon>Euteleostomi</taxon>
        <taxon>Mammalia</taxon>
        <taxon>Eutheria</taxon>
        <taxon>Euarchontoglires</taxon>
        <taxon>Glires</taxon>
        <taxon>Rodentia</taxon>
        <taxon>Myomorpha</taxon>
        <taxon>Muroidea</taxon>
        <taxon>Muridae</taxon>
        <taxon>Murinae</taxon>
        <taxon>Mus</taxon>
        <taxon>Mus</taxon>
    </lineage>
</organism>
<reference evidence="3" key="7">
    <citation type="journal article" date="2005" name="Science">
        <title>The Transcriptional Landscape of the Mammalian Genome.</title>
        <authorList>
            <consortium name="The FANTOM Consortium"/>
            <consortium name="Riken Genome Exploration Research Group and Genome Science Group (Genome Network Project Core Group)"/>
        </authorList>
    </citation>
    <scope>NUCLEOTIDE SEQUENCE</scope>
    <source>
        <strain evidence="3">C57BL/6J</strain>
        <tissue evidence="3">Accessory axillary lymph node</tissue>
    </source>
</reference>
<dbReference type="EMBL" id="AK165765">
    <property type="protein sequence ID" value="BAE38370.1"/>
    <property type="molecule type" value="mRNA"/>
</dbReference>
<dbReference type="SMR" id="Q3TMS1"/>
<dbReference type="HOGENOM" id="CLU_943225_0_0_1"/>
<dbReference type="AGR" id="MGI:2149010"/>
<protein>
    <submittedName>
        <fullName evidence="4">Dedicator of cyto-kinesis 2</fullName>
    </submittedName>
</protein>
<reference evidence="3" key="5">
    <citation type="journal article" date="2002" name="Nature">
        <title>Analysis of the mouse transcriptome based on functional annotation of 60,770 full-length cDNAs.</title>
        <authorList>
            <consortium name="The FANTOM Consortium and the RIKEN Genome Exploration Research Group Phase I and II Team"/>
        </authorList>
    </citation>
    <scope>NUCLEOTIDE SEQUENCE</scope>
    <source>
        <strain evidence="3">C57BL/6J</strain>
        <tissue evidence="3">Accessory axillary lymph node</tissue>
    </source>
</reference>
<sequence length="295" mass="33845">MTVLKTYLDTSSRGEQCEPILRTLKALEYVFKFIVRSRTLFSQLYEGKEQMEFEESMRRLFESINNLMKSQYKTTILLQVAALKYIPSVLHDVETVFDAKLLSQLLYEFYTCIPPVKLQKQKVQSMNEIVQSNLFKKQECRDILLPVITKELKELLEQRDDGQHQAEKKHCVELLNSILEVLSCQDAAFTYDHIQEIMVQLLRTVNRTVITMGRDHALIVRSKGAHSKEGTLDLPAGVVLCLSPPTSLSDRQSEAKGPKTRSDFNSKPTTNIRKPLSSLILSCLRQSSPHNLAYY</sequence>
<name>Q3TMS1_MOUSE</name>
<dbReference type="PANTHER" id="PTHR45653">
    <property type="entry name" value="DEDICATOR OF CYTOKINESIS"/>
    <property type="match status" value="1"/>
</dbReference>
<dbReference type="InterPro" id="IPR056372">
    <property type="entry name" value="TPR_DOCK"/>
</dbReference>
<evidence type="ECO:0000313" key="4">
    <source>
        <dbReference type="Ensembl" id="ENSMUSP00000098915.3"/>
    </source>
</evidence>
<feature type="domain" description="Dedicator of cytokinesis TPR repeats region" evidence="2">
    <location>
        <begin position="1"/>
        <end position="219"/>
    </location>
</feature>
<proteinExistence type="evidence at protein level"/>
<reference evidence="9" key="10">
    <citation type="journal article" date="2010" name="Cell">
        <title>A tissue-specific atlas of mouse protein phosphorylation and expression.</title>
        <authorList>
            <person name="Huttlin E.L."/>
            <person name="Jedrychowski M.P."/>
            <person name="Elias J.E."/>
            <person name="Goswami T."/>
            <person name="Rad R."/>
            <person name="Beausoleil S.A."/>
            <person name="Villen J."/>
            <person name="Haas W."/>
            <person name="Sowa M.E."/>
            <person name="Gygi S.P."/>
        </authorList>
    </citation>
    <scope>IDENTIFICATION BY MASS SPECTROMETRY [LARGE SCALE ANALYSIS]</scope>
</reference>
<dbReference type="VEuPathDB" id="HostDB:ENSMUSG00000020143"/>
<dbReference type="GO" id="GO:0005085">
    <property type="term" value="F:guanyl-nucleotide exchange factor activity"/>
    <property type="evidence" value="ECO:0007669"/>
    <property type="project" value="InterPro"/>
</dbReference>
<evidence type="ECO:0000313" key="6">
    <source>
        <dbReference type="Proteomes" id="UP000000589"/>
    </source>
</evidence>
<evidence type="ECO:0007829" key="8">
    <source>
        <dbReference type="ProteomicsDB" id="Q3TMS1"/>
    </source>
</evidence>
<dbReference type="MGI" id="MGI:2149010">
    <property type="gene designation" value="Dock2"/>
</dbReference>
<reference evidence="3" key="3">
    <citation type="journal article" date="2000" name="Genome Res.">
        <title>RIKEN integrated sequence analysis (RISA) system--384-format sequencing pipeline with 384 multicapillary sequencer.</title>
        <authorList>
            <person name="Shibata K."/>
            <person name="Itoh M."/>
            <person name="Aizawa K."/>
            <person name="Nagaoka S."/>
            <person name="Sasaki N."/>
            <person name="Carninci P."/>
            <person name="Konno H."/>
            <person name="Akiyama J."/>
            <person name="Nishi K."/>
            <person name="Kitsunai T."/>
            <person name="Tashiro H."/>
            <person name="Itoh M."/>
            <person name="Sumi N."/>
            <person name="Ishii Y."/>
            <person name="Nakamura S."/>
            <person name="Hazama M."/>
            <person name="Nishine T."/>
            <person name="Harada A."/>
            <person name="Yamamoto R."/>
            <person name="Matsumoto H."/>
            <person name="Sakaguchi S."/>
            <person name="Ikegami T."/>
            <person name="Kashiwagi K."/>
            <person name="Fujiwake S."/>
            <person name="Inoue K."/>
            <person name="Togawa Y."/>
            <person name="Izawa M."/>
            <person name="Ohara E."/>
            <person name="Watahiki M."/>
            <person name="Yoneda Y."/>
            <person name="Ishikawa T."/>
            <person name="Ozawa K."/>
            <person name="Tanaka T."/>
            <person name="Matsuura S."/>
            <person name="Kawai J."/>
            <person name="Okazaki Y."/>
            <person name="Muramatsu M."/>
            <person name="Inoue Y."/>
            <person name="Kira A."/>
            <person name="Hayashizaki Y."/>
        </authorList>
    </citation>
    <scope>NUCLEOTIDE SEQUENCE</scope>
    <source>
        <strain evidence="3">C57BL/6J</strain>
        <tissue evidence="3">Accessory axillary lymph node</tissue>
    </source>
</reference>
<dbReference type="InterPro" id="IPR026791">
    <property type="entry name" value="DOCK"/>
</dbReference>
<reference evidence="3" key="4">
    <citation type="journal article" date="2001" name="Nature">
        <title>Functional annotation of a full-length mouse cDNA collection.</title>
        <authorList>
            <consortium name="The RIKEN Genome Exploration Research Group Phase II Team and the FANTOM Consortium"/>
        </authorList>
    </citation>
    <scope>NUCLEOTIDE SEQUENCE</scope>
    <source>
        <strain evidence="3">C57BL/6J</strain>
        <tissue evidence="3">Accessory axillary lymph node</tissue>
    </source>
</reference>
<evidence type="ECO:0000313" key="5">
    <source>
        <dbReference type="MGI" id="MGI:2149010"/>
    </source>
</evidence>
<gene>
    <name evidence="4 5" type="primary">Dock2</name>
</gene>
<reference evidence="4 6" key="9">
    <citation type="journal article" date="2009" name="PLoS Biol.">
        <title>Lineage-specific biology revealed by a finished genome assembly of the mouse.</title>
        <authorList>
            <consortium name="Mouse Genome Sequencing Consortium"/>
            <person name="Church D.M."/>
            <person name="Goodstadt L."/>
            <person name="Hillier L.W."/>
            <person name="Zody M.C."/>
            <person name="Goldstein S."/>
            <person name="She X."/>
            <person name="Bult C.J."/>
            <person name="Agarwala R."/>
            <person name="Cherry J.L."/>
            <person name="DiCuccio M."/>
            <person name="Hlavina W."/>
            <person name="Kapustin Y."/>
            <person name="Meric P."/>
            <person name="Maglott D."/>
            <person name="Birtle Z."/>
            <person name="Marques A.C."/>
            <person name="Graves T."/>
            <person name="Zhou S."/>
            <person name="Teague B."/>
            <person name="Potamousis K."/>
            <person name="Churas C."/>
            <person name="Place M."/>
            <person name="Herschleb J."/>
            <person name="Runnheim R."/>
            <person name="Forrest D."/>
            <person name="Amos-Landgraf J."/>
            <person name="Schwartz D.C."/>
            <person name="Cheng Z."/>
            <person name="Lindblad-Toh K."/>
            <person name="Eichler E.E."/>
            <person name="Ponting C.P."/>
        </authorList>
    </citation>
    <scope>NUCLEOTIDE SEQUENCE [LARGE SCALE GENOMIC DNA]</scope>
    <source>
        <strain evidence="4 6">C57BL/6J</strain>
    </source>
</reference>
<reference evidence="3" key="8">
    <citation type="journal article" date="2005" name="Science">
        <title>Antisense Transcription in the Mammalian Transcriptome.</title>
        <authorList>
            <consortium name="RIKEN Genome Exploration Research Group and Genome Science Group (Genome Network Project Core Group) and the FANTOM Consortium"/>
        </authorList>
    </citation>
    <scope>NUCLEOTIDE SEQUENCE</scope>
    <source>
        <strain evidence="3">C57BL/6J</strain>
        <tissue evidence="3">Accessory axillary lymph node</tissue>
    </source>
</reference>
<dbReference type="Ensembl" id="ENSMUST00000101364.3">
    <property type="protein sequence ID" value="ENSMUSP00000098915.3"/>
    <property type="gene ID" value="ENSMUSG00000020143.16"/>
</dbReference>
<dbReference type="GO" id="GO:0007264">
    <property type="term" value="P:small GTPase-mediated signal transduction"/>
    <property type="evidence" value="ECO:0007669"/>
    <property type="project" value="InterPro"/>
</dbReference>
<evidence type="ECO:0000256" key="1">
    <source>
        <dbReference type="SAM" id="MobiDB-lite"/>
    </source>
</evidence>
<accession>Q3TMS1</accession>
<evidence type="ECO:0000313" key="3">
    <source>
        <dbReference type="EMBL" id="BAE38370.1"/>
    </source>
</evidence>
<evidence type="ECO:0007829" key="9">
    <source>
        <dbReference type="PubMed" id="21183079"/>
    </source>
</evidence>
<keyword evidence="6" id="KW-1185">Reference proteome</keyword>
<reference evidence="3" key="6">
    <citation type="submission" date="2004-04" db="EMBL/GenBank/DDBJ databases">
        <authorList>
            <person name="Arakawa T."/>
            <person name="Carninci P."/>
            <person name="Fukuda S."/>
            <person name="Hashizume W."/>
            <person name="Hayashida K."/>
            <person name="Hori F."/>
            <person name="Iida J."/>
            <person name="Imamura K."/>
            <person name="Imotani K."/>
            <person name="Itoh M."/>
            <person name="Kanagawa S."/>
            <person name="Kawai J."/>
            <person name="Kojima M."/>
            <person name="Konno H."/>
            <person name="Murata M."/>
            <person name="Nakamura M."/>
            <person name="Ninomiya N."/>
            <person name="Nishiyori H."/>
            <person name="Nomura K."/>
            <person name="Ohno M."/>
            <person name="Sakazume N."/>
            <person name="Sano H."/>
            <person name="Sasaki D."/>
            <person name="Shibata K."/>
            <person name="Shiraki T."/>
            <person name="Tagami M."/>
            <person name="Tagami Y."/>
            <person name="Waki K."/>
            <person name="Watahiki A."/>
            <person name="Muramatsu M."/>
            <person name="Hayashizaki Y."/>
        </authorList>
    </citation>
    <scope>NUCLEOTIDE SEQUENCE</scope>
    <source>
        <strain evidence="3">C57BL/6J</strain>
        <tissue evidence="3">Accessory axillary lymph node</tissue>
    </source>
</reference>
<reference evidence="4" key="11">
    <citation type="journal article" date="2011" name="PLoS Biol.">
        <title>Modernizing reference genome assemblies.</title>
        <authorList>
            <person name="Church D.M."/>
            <person name="Schneider V.A."/>
            <person name="Graves T."/>
            <person name="Auger K."/>
            <person name="Cunningham F."/>
            <person name="Bouk N."/>
            <person name="Chen H.C."/>
            <person name="Agarwala R."/>
            <person name="McLaren W.M."/>
            <person name="Ritchie G.R."/>
            <person name="Albracht D."/>
            <person name="Kremitzki M."/>
            <person name="Rock S."/>
            <person name="Kotkiewicz H."/>
            <person name="Kremitzki C."/>
            <person name="Wollam A."/>
            <person name="Trani L."/>
            <person name="Fulton L."/>
            <person name="Fulton R."/>
            <person name="Matthews L."/>
            <person name="Whitehead S."/>
            <person name="Chow W."/>
            <person name="Torrance J."/>
            <person name="Dunn M."/>
            <person name="Harden G."/>
            <person name="Threadgold G."/>
            <person name="Wood J."/>
            <person name="Collins J."/>
            <person name="Heath P."/>
            <person name="Griffiths G."/>
            <person name="Pelan S."/>
            <person name="Grafham D."/>
            <person name="Eichler E.E."/>
            <person name="Weinstock G."/>
            <person name="Mardis E.R."/>
            <person name="Wilson R.K."/>
            <person name="Howe K."/>
            <person name="Flicek P."/>
            <person name="Hubbard T."/>
        </authorList>
    </citation>
    <scope>NUCLEOTIDE SEQUENCE [LARGE SCALE GENOMIC DNA]</scope>
    <source>
        <strain evidence="4">C57BL/6J</strain>
    </source>
</reference>
<keyword evidence="7 8" id="KW-1267">Proteomics identification</keyword>
<dbReference type="Antibodypedia" id="28772">
    <property type="antibodies" value="251 antibodies from 33 providers"/>
</dbReference>
<reference evidence="3" key="1">
    <citation type="journal article" date="1999" name="Methods Enzymol.">
        <title>High-efficiency full-length cDNA cloning.</title>
        <authorList>
            <person name="Carninci P."/>
            <person name="Hayashizaki Y."/>
        </authorList>
    </citation>
    <scope>NUCLEOTIDE SEQUENCE</scope>
    <source>
        <strain evidence="3">C57BL/6J</strain>
        <tissue evidence="3">Accessory axillary lymph node</tissue>
    </source>
</reference>
<evidence type="ECO:0007829" key="7">
    <source>
        <dbReference type="PeptideAtlas" id="Q3TMS1"/>
    </source>
</evidence>